<name>A0AA39P9Y6_9AGAR</name>
<comment type="caution">
    <text evidence="1">The sequence shown here is derived from an EMBL/GenBank/DDBJ whole genome shotgun (WGS) entry which is preliminary data.</text>
</comment>
<accession>A0AA39P9Y6</accession>
<sequence>MLRREIIRGMALERRGLEEQESTLLDFEAFKRDTKDAMTEFMERDFTDDSAKAYKSQRRHDILDKWCGITDYSPSDDEDKEREEENDSEDEVEAFFMSMIILSQDSEDLFIVLHIRCMNVHCTLRTYTTMRWRPSQCSYICLILQAIKVFFQLLYTARPGTVFRMEESKPMKSLGVPKLNEGSTRIEQIVRLVQVFQ</sequence>
<organism evidence="1 2">
    <name type="scientific">Armillaria luteobubalina</name>
    <dbReference type="NCBI Taxonomy" id="153913"/>
    <lineage>
        <taxon>Eukaryota</taxon>
        <taxon>Fungi</taxon>
        <taxon>Dikarya</taxon>
        <taxon>Basidiomycota</taxon>
        <taxon>Agaricomycotina</taxon>
        <taxon>Agaricomycetes</taxon>
        <taxon>Agaricomycetidae</taxon>
        <taxon>Agaricales</taxon>
        <taxon>Marasmiineae</taxon>
        <taxon>Physalacriaceae</taxon>
        <taxon>Armillaria</taxon>
    </lineage>
</organism>
<evidence type="ECO:0000313" key="2">
    <source>
        <dbReference type="Proteomes" id="UP001175228"/>
    </source>
</evidence>
<evidence type="ECO:0000313" key="1">
    <source>
        <dbReference type="EMBL" id="KAK0479946.1"/>
    </source>
</evidence>
<dbReference type="AlphaFoldDB" id="A0AA39P9Y6"/>
<reference evidence="1" key="1">
    <citation type="submission" date="2023-06" db="EMBL/GenBank/DDBJ databases">
        <authorList>
            <consortium name="Lawrence Berkeley National Laboratory"/>
            <person name="Ahrendt S."/>
            <person name="Sahu N."/>
            <person name="Indic B."/>
            <person name="Wong-Bajracharya J."/>
            <person name="Merenyi Z."/>
            <person name="Ke H.-M."/>
            <person name="Monk M."/>
            <person name="Kocsube S."/>
            <person name="Drula E."/>
            <person name="Lipzen A."/>
            <person name="Balint B."/>
            <person name="Henrissat B."/>
            <person name="Andreopoulos B."/>
            <person name="Martin F.M."/>
            <person name="Harder C.B."/>
            <person name="Rigling D."/>
            <person name="Ford K.L."/>
            <person name="Foster G.D."/>
            <person name="Pangilinan J."/>
            <person name="Papanicolaou A."/>
            <person name="Barry K."/>
            <person name="LaButti K."/>
            <person name="Viragh M."/>
            <person name="Koriabine M."/>
            <person name="Yan M."/>
            <person name="Riley R."/>
            <person name="Champramary S."/>
            <person name="Plett K.L."/>
            <person name="Tsai I.J."/>
            <person name="Slot J."/>
            <person name="Sipos G."/>
            <person name="Plett J."/>
            <person name="Nagy L.G."/>
            <person name="Grigoriev I.V."/>
        </authorList>
    </citation>
    <scope>NUCLEOTIDE SEQUENCE</scope>
    <source>
        <strain evidence="1">HWK02</strain>
    </source>
</reference>
<protein>
    <submittedName>
        <fullName evidence="1">Uncharacterized protein</fullName>
    </submittedName>
</protein>
<keyword evidence="2" id="KW-1185">Reference proteome</keyword>
<gene>
    <name evidence="1" type="ORF">EDD18DRAFT_1113661</name>
</gene>
<dbReference type="EMBL" id="JAUEPU010000084">
    <property type="protein sequence ID" value="KAK0479946.1"/>
    <property type="molecule type" value="Genomic_DNA"/>
</dbReference>
<dbReference type="Proteomes" id="UP001175228">
    <property type="component" value="Unassembled WGS sequence"/>
</dbReference>
<proteinExistence type="predicted"/>